<dbReference type="AlphaFoldDB" id="A0A511QXJ5"/>
<dbReference type="PIRSF" id="PIRSF036497">
    <property type="entry name" value="HDH_short"/>
    <property type="match status" value="1"/>
</dbReference>
<dbReference type="NCBIfam" id="NF004976">
    <property type="entry name" value="PRK06349.1"/>
    <property type="match status" value="1"/>
</dbReference>
<dbReference type="InterPro" id="IPR005106">
    <property type="entry name" value="Asp/hSer_DH_NAD-bd"/>
</dbReference>
<evidence type="ECO:0000256" key="3">
    <source>
        <dbReference type="ARBA" id="ARBA00006753"/>
    </source>
</evidence>
<dbReference type="FunFam" id="3.30.360.10:FF:000005">
    <property type="entry name" value="Homoserine dehydrogenase"/>
    <property type="match status" value="1"/>
</dbReference>
<comment type="similarity">
    <text evidence="3">Belongs to the homoserine dehydrogenase family.</text>
</comment>
<dbReference type="InterPro" id="IPR001342">
    <property type="entry name" value="HDH_cat"/>
</dbReference>
<reference evidence="14 15" key="1">
    <citation type="submission" date="2019-07" db="EMBL/GenBank/DDBJ databases">
        <title>Whole genome shotgun sequence of Meiothermus hypogaeus NBRC 106114.</title>
        <authorList>
            <person name="Hosoyama A."/>
            <person name="Uohara A."/>
            <person name="Ohji S."/>
            <person name="Ichikawa N."/>
        </authorList>
    </citation>
    <scope>NUCLEOTIDE SEQUENCE [LARGE SCALE GENOMIC DNA]</scope>
    <source>
        <strain evidence="14 15">NBRC 106114</strain>
    </source>
</reference>
<evidence type="ECO:0000256" key="1">
    <source>
        <dbReference type="ARBA" id="ARBA00005056"/>
    </source>
</evidence>
<evidence type="ECO:0000256" key="8">
    <source>
        <dbReference type="ARBA" id="ARBA00023002"/>
    </source>
</evidence>
<accession>A0A511QXJ5</accession>
<dbReference type="GO" id="GO:0009088">
    <property type="term" value="P:threonine biosynthetic process"/>
    <property type="evidence" value="ECO:0007669"/>
    <property type="project" value="UniProtKB-UniPathway"/>
</dbReference>
<keyword evidence="9" id="KW-0486">Methionine biosynthesis</keyword>
<comment type="caution">
    <text evidence="14">The sequence shown here is derived from an EMBL/GenBank/DDBJ whole genome shotgun (WGS) entry which is preliminary data.</text>
</comment>
<dbReference type="UniPathway" id="UPA00051">
    <property type="reaction ID" value="UER00465"/>
</dbReference>
<dbReference type="EC" id="1.1.1.3" evidence="4"/>
<evidence type="ECO:0000256" key="4">
    <source>
        <dbReference type="ARBA" id="ARBA00013213"/>
    </source>
</evidence>
<dbReference type="SUPFAM" id="SSF55347">
    <property type="entry name" value="Glyceraldehyde-3-phosphate dehydrogenase-like, C-terminal domain"/>
    <property type="match status" value="1"/>
</dbReference>
<dbReference type="GO" id="GO:0009086">
    <property type="term" value="P:methionine biosynthetic process"/>
    <property type="evidence" value="ECO:0007669"/>
    <property type="project" value="UniProtKB-KW"/>
</dbReference>
<proteinExistence type="inferred from homology"/>
<feature type="binding site" evidence="11">
    <location>
        <position position="182"/>
    </location>
    <ligand>
        <name>L-homoserine</name>
        <dbReference type="ChEBI" id="CHEBI:57476"/>
    </ligand>
</feature>
<evidence type="ECO:0000256" key="9">
    <source>
        <dbReference type="ARBA" id="ARBA00023167"/>
    </source>
</evidence>
<comment type="pathway">
    <text evidence="1">Amino-acid biosynthesis; L-threonine biosynthesis; L-threonine from L-aspartate: step 3/5.</text>
</comment>
<dbReference type="Pfam" id="PF03447">
    <property type="entry name" value="NAD_binding_3"/>
    <property type="match status" value="1"/>
</dbReference>
<dbReference type="InterPro" id="IPR036291">
    <property type="entry name" value="NAD(P)-bd_dom_sf"/>
</dbReference>
<protein>
    <recommendedName>
        <fullName evidence="5">Homoserine dehydrogenase</fullName>
        <ecNumber evidence="4">1.1.1.3</ecNumber>
    </recommendedName>
</protein>
<keyword evidence="7" id="KW-0791">Threonine biosynthesis</keyword>
<keyword evidence="8" id="KW-0560">Oxidoreductase</keyword>
<comment type="pathway">
    <text evidence="2">Amino-acid biosynthesis; L-methionine biosynthesis via de novo pathway; L-homoserine from L-aspartate: step 3/3.</text>
</comment>
<dbReference type="GO" id="GO:0004412">
    <property type="term" value="F:homoserine dehydrogenase activity"/>
    <property type="evidence" value="ECO:0007669"/>
    <property type="project" value="UniProtKB-EC"/>
</dbReference>
<dbReference type="Gene3D" id="3.40.50.720">
    <property type="entry name" value="NAD(P)-binding Rossmann-like Domain"/>
    <property type="match status" value="1"/>
</dbReference>
<evidence type="ECO:0000259" key="12">
    <source>
        <dbReference type="Pfam" id="PF00742"/>
    </source>
</evidence>
<sequence>MESLRIALMGGGTVGSALAELLPLHRARFEALGLGVELARVLVRDTRKSRPGIPSRLLTDNPEGFLDDVDVLVEVAGGTTVAADLVLQALEEGLLVVTANKALLAERWDELRPYAEEGSLYYEASVMAGTPILGALQSLWGNQTLEMHGIVNGTCSYLIRRMEEGATYDEAFQEASNLGYLEADPNLDVGGIDSAHKITVLGRLTVDPDLRWDKVLSRTRGIQHLTPQMLQQARAEGYAIKLVASLFPEKGEWVAAVRPVRLPESHPLVTMGSGRNALVYRGDPVGQLVFAGAGAGGGVTASAVLGDLYRALLGTPGHLPIPAAVPVPTQEVEQLQEV</sequence>
<evidence type="ECO:0000256" key="11">
    <source>
        <dbReference type="PIRSR" id="PIRSR036497-2"/>
    </source>
</evidence>
<feature type="binding site" evidence="11">
    <location>
        <position position="101"/>
    </location>
    <ligand>
        <name>NADPH</name>
        <dbReference type="ChEBI" id="CHEBI:57783"/>
    </ligand>
</feature>
<feature type="binding site" evidence="11">
    <location>
        <begin position="10"/>
        <end position="15"/>
    </location>
    <ligand>
        <name>NADP(+)</name>
        <dbReference type="ChEBI" id="CHEBI:58349"/>
    </ligand>
</feature>
<dbReference type="RefSeq" id="WP_119339433.1">
    <property type="nucleotide sequence ID" value="NZ_BJXL01000004.1"/>
</dbReference>
<keyword evidence="11" id="KW-0521">NADP</keyword>
<evidence type="ECO:0000313" key="14">
    <source>
        <dbReference type="EMBL" id="GEM82101.1"/>
    </source>
</evidence>
<gene>
    <name evidence="14" type="ORF">MHY01S_02670</name>
</gene>
<evidence type="ECO:0000256" key="6">
    <source>
        <dbReference type="ARBA" id="ARBA00022605"/>
    </source>
</evidence>
<feature type="domain" description="Aspartate/homoserine dehydrogenase NAD-binding" evidence="13">
    <location>
        <begin position="10"/>
        <end position="118"/>
    </location>
</feature>
<dbReference type="GO" id="GO:0050661">
    <property type="term" value="F:NADP binding"/>
    <property type="evidence" value="ECO:0007669"/>
    <property type="project" value="InterPro"/>
</dbReference>
<feature type="active site" description="Proton donor" evidence="10">
    <location>
        <position position="197"/>
    </location>
</feature>
<dbReference type="Proteomes" id="UP000321197">
    <property type="component" value="Unassembled WGS sequence"/>
</dbReference>
<dbReference type="OrthoDB" id="9808167at2"/>
<dbReference type="Gene3D" id="3.30.360.10">
    <property type="entry name" value="Dihydrodipicolinate Reductase, domain 2"/>
    <property type="match status" value="1"/>
</dbReference>
<evidence type="ECO:0000256" key="10">
    <source>
        <dbReference type="PIRSR" id="PIRSR036497-1"/>
    </source>
</evidence>
<evidence type="ECO:0000313" key="15">
    <source>
        <dbReference type="Proteomes" id="UP000321197"/>
    </source>
</evidence>
<evidence type="ECO:0000256" key="5">
    <source>
        <dbReference type="ARBA" id="ARBA00013376"/>
    </source>
</evidence>
<dbReference type="Pfam" id="PF00742">
    <property type="entry name" value="Homoserine_dh"/>
    <property type="match status" value="1"/>
</dbReference>
<dbReference type="InterPro" id="IPR022697">
    <property type="entry name" value="HDH_short"/>
</dbReference>
<dbReference type="SUPFAM" id="SSF51735">
    <property type="entry name" value="NAD(P)-binding Rossmann-fold domains"/>
    <property type="match status" value="1"/>
</dbReference>
<keyword evidence="6" id="KW-0028">Amino-acid biosynthesis</keyword>
<dbReference type="PANTHER" id="PTHR43331:SF1">
    <property type="entry name" value="HOMOSERINE DEHYDROGENASE"/>
    <property type="match status" value="1"/>
</dbReference>
<organism evidence="14 15">
    <name type="scientific">Meiothermus hypogaeus NBRC 106114</name>
    <dbReference type="NCBI Taxonomy" id="1227553"/>
    <lineage>
        <taxon>Bacteria</taxon>
        <taxon>Thermotogati</taxon>
        <taxon>Deinococcota</taxon>
        <taxon>Deinococci</taxon>
        <taxon>Thermales</taxon>
        <taxon>Thermaceae</taxon>
        <taxon>Meiothermus</taxon>
    </lineage>
</organism>
<evidence type="ECO:0000256" key="2">
    <source>
        <dbReference type="ARBA" id="ARBA00005062"/>
    </source>
</evidence>
<dbReference type="UniPathway" id="UPA00050">
    <property type="reaction ID" value="UER00063"/>
</dbReference>
<evidence type="ECO:0000259" key="13">
    <source>
        <dbReference type="Pfam" id="PF03447"/>
    </source>
</evidence>
<dbReference type="PANTHER" id="PTHR43331">
    <property type="entry name" value="HOMOSERINE DEHYDROGENASE"/>
    <property type="match status" value="1"/>
</dbReference>
<feature type="domain" description="Homoserine dehydrogenase catalytic" evidence="12">
    <location>
        <begin position="131"/>
        <end position="308"/>
    </location>
</feature>
<dbReference type="EMBL" id="BJXL01000004">
    <property type="protein sequence ID" value="GEM82101.1"/>
    <property type="molecule type" value="Genomic_DNA"/>
</dbReference>
<name>A0A511QXJ5_9DEIN</name>
<evidence type="ECO:0000256" key="7">
    <source>
        <dbReference type="ARBA" id="ARBA00022697"/>
    </source>
</evidence>